<dbReference type="GO" id="GO:0005524">
    <property type="term" value="F:ATP binding"/>
    <property type="evidence" value="ECO:0007669"/>
    <property type="project" value="UniProtKB-KW"/>
</dbReference>
<comment type="similarity">
    <text evidence="2 8">Belongs to the pantothenate synthetase family.</text>
</comment>
<dbReference type="EC" id="6.3.2.1" evidence="8"/>
<keyword evidence="10" id="KW-1185">Reference proteome</keyword>
<comment type="miscellaneous">
    <text evidence="8">The reaction proceeds by a bi uni uni bi ping pong mechanism.</text>
</comment>
<feature type="active site" description="Proton donor" evidence="8">
    <location>
        <position position="37"/>
    </location>
</feature>
<dbReference type="OrthoDB" id="9773087at2"/>
<evidence type="ECO:0000256" key="7">
    <source>
        <dbReference type="ARBA" id="ARBA00048258"/>
    </source>
</evidence>
<dbReference type="Pfam" id="PF02569">
    <property type="entry name" value="Pantoate_ligase"/>
    <property type="match status" value="1"/>
</dbReference>
<dbReference type="EMBL" id="RCDA01000001">
    <property type="protein sequence ID" value="RLK51190.1"/>
    <property type="molecule type" value="Genomic_DNA"/>
</dbReference>
<dbReference type="Gene3D" id="3.40.50.620">
    <property type="entry name" value="HUPs"/>
    <property type="match status" value="1"/>
</dbReference>
<dbReference type="GO" id="GO:0005829">
    <property type="term" value="C:cytosol"/>
    <property type="evidence" value="ECO:0007669"/>
    <property type="project" value="TreeGrafter"/>
</dbReference>
<dbReference type="Gene3D" id="3.30.1300.10">
    <property type="entry name" value="Pantoate-beta-alanine ligase, C-terminal domain"/>
    <property type="match status" value="1"/>
</dbReference>
<dbReference type="UniPathway" id="UPA00028">
    <property type="reaction ID" value="UER00005"/>
</dbReference>
<organism evidence="9 10">
    <name type="scientific">Alkalispirillum mobile</name>
    <dbReference type="NCBI Taxonomy" id="85925"/>
    <lineage>
        <taxon>Bacteria</taxon>
        <taxon>Pseudomonadati</taxon>
        <taxon>Pseudomonadota</taxon>
        <taxon>Gammaproteobacteria</taxon>
        <taxon>Chromatiales</taxon>
        <taxon>Ectothiorhodospiraceae</taxon>
        <taxon>Alkalispirillum</taxon>
    </lineage>
</organism>
<dbReference type="Proteomes" id="UP000275461">
    <property type="component" value="Unassembled WGS sequence"/>
</dbReference>
<feature type="binding site" evidence="8">
    <location>
        <begin position="30"/>
        <end position="37"/>
    </location>
    <ligand>
        <name>ATP</name>
        <dbReference type="ChEBI" id="CHEBI:30616"/>
    </ligand>
</feature>
<feature type="binding site" evidence="8">
    <location>
        <begin position="149"/>
        <end position="152"/>
    </location>
    <ligand>
        <name>ATP</name>
        <dbReference type="ChEBI" id="CHEBI:30616"/>
    </ligand>
</feature>
<dbReference type="AlphaFoldDB" id="A0A498CD46"/>
<feature type="binding site" evidence="8">
    <location>
        <begin position="186"/>
        <end position="189"/>
    </location>
    <ligand>
        <name>ATP</name>
        <dbReference type="ChEBI" id="CHEBI:30616"/>
    </ligand>
</feature>
<keyword evidence="5 8" id="KW-0547">Nucleotide-binding</keyword>
<protein>
    <recommendedName>
        <fullName evidence="8">Pantothenate synthetase</fullName>
        <shortName evidence="8">PS</shortName>
        <ecNumber evidence="8">6.3.2.1</ecNumber>
    </recommendedName>
    <alternativeName>
        <fullName evidence="8">Pantoate--beta-alanine ligase</fullName>
    </alternativeName>
    <alternativeName>
        <fullName evidence="8">Pantoate-activating enzyme</fullName>
    </alternativeName>
</protein>
<comment type="catalytic activity">
    <reaction evidence="7 8">
        <text>(R)-pantoate + beta-alanine + ATP = (R)-pantothenate + AMP + diphosphate + H(+)</text>
        <dbReference type="Rhea" id="RHEA:10912"/>
        <dbReference type="ChEBI" id="CHEBI:15378"/>
        <dbReference type="ChEBI" id="CHEBI:15980"/>
        <dbReference type="ChEBI" id="CHEBI:29032"/>
        <dbReference type="ChEBI" id="CHEBI:30616"/>
        <dbReference type="ChEBI" id="CHEBI:33019"/>
        <dbReference type="ChEBI" id="CHEBI:57966"/>
        <dbReference type="ChEBI" id="CHEBI:456215"/>
        <dbReference type="EC" id="6.3.2.1"/>
    </reaction>
</comment>
<evidence type="ECO:0000256" key="2">
    <source>
        <dbReference type="ARBA" id="ARBA00009256"/>
    </source>
</evidence>
<evidence type="ECO:0000256" key="8">
    <source>
        <dbReference type="HAMAP-Rule" id="MF_00158"/>
    </source>
</evidence>
<evidence type="ECO:0000256" key="1">
    <source>
        <dbReference type="ARBA" id="ARBA00004990"/>
    </source>
</evidence>
<evidence type="ECO:0000313" key="9">
    <source>
        <dbReference type="EMBL" id="RLK51190.1"/>
    </source>
</evidence>
<feature type="binding site" evidence="8">
    <location>
        <position position="155"/>
    </location>
    <ligand>
        <name>(R)-pantoate</name>
        <dbReference type="ChEBI" id="CHEBI:15980"/>
    </ligand>
</feature>
<dbReference type="GO" id="GO:0004592">
    <property type="term" value="F:pantoate-beta-alanine ligase activity"/>
    <property type="evidence" value="ECO:0007669"/>
    <property type="project" value="UniProtKB-UniRule"/>
</dbReference>
<dbReference type="InterPro" id="IPR003721">
    <property type="entry name" value="Pantoate_ligase"/>
</dbReference>
<feature type="binding site" evidence="8">
    <location>
        <position position="61"/>
    </location>
    <ligand>
        <name>(R)-pantoate</name>
        <dbReference type="ChEBI" id="CHEBI:15980"/>
    </ligand>
</feature>
<dbReference type="GO" id="GO:0015940">
    <property type="term" value="P:pantothenate biosynthetic process"/>
    <property type="evidence" value="ECO:0007669"/>
    <property type="project" value="UniProtKB-UniRule"/>
</dbReference>
<feature type="binding site" evidence="8">
    <location>
        <position position="178"/>
    </location>
    <ligand>
        <name>ATP</name>
        <dbReference type="ChEBI" id="CHEBI:30616"/>
    </ligand>
</feature>
<comment type="subcellular location">
    <subcellularLocation>
        <location evidence="8">Cytoplasm</location>
    </subcellularLocation>
</comment>
<dbReference type="InterPro" id="IPR042176">
    <property type="entry name" value="Pantoate_ligase_C"/>
</dbReference>
<comment type="pathway">
    <text evidence="1 8">Cofactor biosynthesis; (R)-pantothenate biosynthesis; (R)-pantothenate from (R)-pantoate and beta-alanine: step 1/1.</text>
</comment>
<proteinExistence type="inferred from homology"/>
<keyword evidence="6 8" id="KW-0067">ATP-binding</keyword>
<feature type="binding site" evidence="8">
    <location>
        <position position="61"/>
    </location>
    <ligand>
        <name>beta-alanine</name>
        <dbReference type="ChEBI" id="CHEBI:57966"/>
    </ligand>
</feature>
<dbReference type="FunFam" id="3.30.1300.10:FF:000001">
    <property type="entry name" value="Pantothenate synthetase"/>
    <property type="match status" value="1"/>
</dbReference>
<gene>
    <name evidence="8" type="primary">panC</name>
    <name evidence="9" type="ORF">DFR31_1111</name>
</gene>
<evidence type="ECO:0000313" key="10">
    <source>
        <dbReference type="Proteomes" id="UP000275461"/>
    </source>
</evidence>
<dbReference type="PANTHER" id="PTHR21299">
    <property type="entry name" value="CYTIDYLATE KINASE/PANTOATE-BETA-ALANINE LIGASE"/>
    <property type="match status" value="1"/>
</dbReference>
<evidence type="ECO:0000256" key="3">
    <source>
        <dbReference type="ARBA" id="ARBA00022598"/>
    </source>
</evidence>
<evidence type="ECO:0000256" key="4">
    <source>
        <dbReference type="ARBA" id="ARBA00022655"/>
    </source>
</evidence>
<comment type="subunit">
    <text evidence="8">Homodimer.</text>
</comment>
<dbReference type="FunFam" id="3.40.50.620:FF:000013">
    <property type="entry name" value="Pantothenate synthetase"/>
    <property type="match status" value="1"/>
</dbReference>
<reference evidence="9 10" key="1">
    <citation type="submission" date="2018-10" db="EMBL/GenBank/DDBJ databases">
        <title>Genomic Encyclopedia of Type Strains, Phase IV (KMG-IV): sequencing the most valuable type-strain genomes for metagenomic binning, comparative biology and taxonomic classification.</title>
        <authorList>
            <person name="Goeker M."/>
        </authorList>
    </citation>
    <scope>NUCLEOTIDE SEQUENCE [LARGE SCALE GENOMIC DNA]</scope>
    <source>
        <strain evidence="9 10">DSM 12769</strain>
    </source>
</reference>
<dbReference type="CDD" id="cd00560">
    <property type="entry name" value="PanC"/>
    <property type="match status" value="1"/>
</dbReference>
<keyword evidence="8" id="KW-0963">Cytoplasm</keyword>
<name>A0A498CD46_9GAMM</name>
<dbReference type="HAMAP" id="MF_00158">
    <property type="entry name" value="PanC"/>
    <property type="match status" value="1"/>
</dbReference>
<comment type="caution">
    <text evidence="9">The sequence shown here is derived from an EMBL/GenBank/DDBJ whole genome shotgun (WGS) entry which is preliminary data.</text>
</comment>
<sequence length="286" mass="31705">MKRLRRTADLQAQVADWRRAGLRVGLVPTMGNLHEGHLALVDHLAPRCDRLVTSIFVNPLQFGPGEDYESYPRTFAEDCSKLEARGVDAVFAPPVEDMYRGGTRQATRVEVGALGERLCGASRPGHFTGVATVVVKLFNLVQPDVAVFGRKDYQQLRVIEQVVSDLNLPVEVLGMPTVREADGLAMSSRNGYLTQAERHQAPALQRTLQGMVKRLRAGDTDFRRLEARGRAMLEEQGFRPDYLEICRADDLTPAGPGDHRLVLAGAAWLGRARLIDNIELELNPTE</sequence>
<accession>A0A498CD46</accession>
<keyword evidence="4 8" id="KW-0566">Pantothenate biosynthesis</keyword>
<keyword evidence="3 8" id="KW-0436">Ligase</keyword>
<dbReference type="SUPFAM" id="SSF52374">
    <property type="entry name" value="Nucleotidylyl transferase"/>
    <property type="match status" value="1"/>
</dbReference>
<dbReference type="PANTHER" id="PTHR21299:SF1">
    <property type="entry name" value="PANTOATE--BETA-ALANINE LIGASE"/>
    <property type="match status" value="1"/>
</dbReference>
<evidence type="ECO:0000256" key="5">
    <source>
        <dbReference type="ARBA" id="ARBA00022741"/>
    </source>
</evidence>
<dbReference type="InterPro" id="IPR014729">
    <property type="entry name" value="Rossmann-like_a/b/a_fold"/>
</dbReference>
<comment type="function">
    <text evidence="8">Catalyzes the condensation of pantoate with beta-alanine in an ATP-dependent reaction via a pantoyl-adenylate intermediate.</text>
</comment>
<evidence type="ECO:0000256" key="6">
    <source>
        <dbReference type="ARBA" id="ARBA00022840"/>
    </source>
</evidence>
<dbReference type="RefSeq" id="WP_121441614.1">
    <property type="nucleotide sequence ID" value="NZ_RCDA01000001.1"/>
</dbReference>
<dbReference type="NCBIfam" id="TIGR00018">
    <property type="entry name" value="panC"/>
    <property type="match status" value="1"/>
</dbReference>